<dbReference type="PANTHER" id="PTHR15154:SF2">
    <property type="entry name" value="HAMARTIN"/>
    <property type="match status" value="1"/>
</dbReference>
<dbReference type="EMBL" id="PKFO01000010">
    <property type="protein sequence ID" value="PVH23136.1"/>
    <property type="molecule type" value="Genomic_DNA"/>
</dbReference>
<dbReference type="GO" id="GO:0033596">
    <property type="term" value="C:TSC1-TSC2 complex"/>
    <property type="evidence" value="ECO:0007669"/>
    <property type="project" value="TreeGrafter"/>
</dbReference>
<name>A0A2V1B038_9ASCO</name>
<evidence type="ECO:0000313" key="3">
    <source>
        <dbReference type="EMBL" id="PVH23136.1"/>
    </source>
</evidence>
<sequence length="962" mass="109852">MSGSSKTLSRHIVSVFENWSNNKNWEKSPSQDIKDLNDTIYAYKERHNSLASLNSQLNNELRSTYSKYIKDSSEISKERLFLDLLTRLSPVLSADEVKVWLATYLLPAIESTGFDISFVRKAKEFIKSVSASPYPTDDPPLRERRSAIARMVVEYVLRIYLGTDQEAYGLIGLEYKDVAAKNQDTHENIEKVRMMEKNCGLILRDYGLYDPEEFFKLLNTYFCLLANRLKTLTLIAMFVSKYGSHSKAILRTPLFGSILRCLLLDSSETVVACALSLMVILMSRVCDSIGPYLPDLLVIYSRLLLWQDPDHEIGSNRSDSISGNYDEKNAKHSWDPAEADTETIAMSSHLYYNDEFNLSYFTTLLYAFFPINLIKFSRKPVEYYKDYQPKILHDHGILFSEDIKQVINKRTRELCEQMRLHPNLLEQITPEEELESPLKWILQGNEGRDMAESDIMLQSLRLNPAFMLWGSTDIQHDDYSTPRRSSLVPANLLSEKSPNEPRIKFKNVDYNLPKTVPESASPKPSNATSLTTSENEGGISDLFLAHEKLYKMSNTRRNSVQQELQNPQTATGNFQATAKSASVLLNEQLKGKKDEEVASSKGGALEFYQRELLLCKNELEFTIYMKYLNKVNYIKLKMQLNELSRELAKANREVLQEKETSKSPAALMVPFEELQKTSKSAIKESDLRTEKLSERVLELQKKVDELSEQLTDTKHEKETLEEDFEAYKVSVSGMELELKNLQLKETAERSKAEEIAPAKHEVPDTPRTPEPYISDHEGELQNLRTELEIAISRNSNLERELRDLEEKMDLTVRGYEKKIANSKLDLGDPKIQELNATIMKYATSIEEKNNIIMQFTTSKPIKIPGGREMAEAESSPVKPRNIPIPARQSRNLEFGTPDQRGNRAMHEYFDTRSSSGASIRSSTSGQSGQPTRPSQGMFRSPTTQSIPIIKGRGGYQKRSRRM</sequence>
<feature type="compositionally biased region" description="Low complexity" evidence="2">
    <location>
        <begin position="911"/>
        <end position="929"/>
    </location>
</feature>
<comment type="caution">
    <text evidence="3">The sequence shown here is derived from an EMBL/GenBank/DDBJ whole genome shotgun (WGS) entry which is preliminary data.</text>
</comment>
<dbReference type="AlphaFoldDB" id="A0A2V1B038"/>
<dbReference type="SUPFAM" id="SSF48371">
    <property type="entry name" value="ARM repeat"/>
    <property type="match status" value="1"/>
</dbReference>
<evidence type="ECO:0000256" key="2">
    <source>
        <dbReference type="SAM" id="MobiDB-lite"/>
    </source>
</evidence>
<dbReference type="OrthoDB" id="6022054at2759"/>
<dbReference type="PANTHER" id="PTHR15154">
    <property type="entry name" value="HAMARTIN"/>
    <property type="match status" value="1"/>
</dbReference>
<gene>
    <name evidence="3" type="ORF">CXQ85_002864</name>
</gene>
<dbReference type="RefSeq" id="XP_025344076.1">
    <property type="nucleotide sequence ID" value="XM_025486526.1"/>
</dbReference>
<organism evidence="3 4">
    <name type="scientific">Candidozyma haemuli</name>
    <dbReference type="NCBI Taxonomy" id="45357"/>
    <lineage>
        <taxon>Eukaryota</taxon>
        <taxon>Fungi</taxon>
        <taxon>Dikarya</taxon>
        <taxon>Ascomycota</taxon>
        <taxon>Saccharomycotina</taxon>
        <taxon>Pichiomycetes</taxon>
        <taxon>Metschnikowiaceae</taxon>
        <taxon>Candidozyma</taxon>
    </lineage>
</organism>
<dbReference type="InterPro" id="IPR007483">
    <property type="entry name" value="Hamartin"/>
</dbReference>
<dbReference type="Proteomes" id="UP000244309">
    <property type="component" value="Unassembled WGS sequence"/>
</dbReference>
<protein>
    <submittedName>
        <fullName evidence="3">Uncharacterized protein</fullName>
    </submittedName>
</protein>
<feature type="region of interest" description="Disordered" evidence="2">
    <location>
        <begin position="748"/>
        <end position="772"/>
    </location>
</feature>
<dbReference type="STRING" id="45357.A0A2V1B038"/>
<evidence type="ECO:0000256" key="1">
    <source>
        <dbReference type="SAM" id="Coils"/>
    </source>
</evidence>
<feature type="region of interest" description="Disordered" evidence="2">
    <location>
        <begin position="514"/>
        <end position="534"/>
    </location>
</feature>
<feature type="compositionally biased region" description="Basic and acidic residues" evidence="2">
    <location>
        <begin position="748"/>
        <end position="764"/>
    </location>
</feature>
<dbReference type="GO" id="GO:0051726">
    <property type="term" value="P:regulation of cell cycle"/>
    <property type="evidence" value="ECO:0007669"/>
    <property type="project" value="TreeGrafter"/>
</dbReference>
<reference evidence="3 4" key="1">
    <citation type="submission" date="2017-12" db="EMBL/GenBank/DDBJ databases">
        <title>Genome Sequence of a Multidrug-Resistant Candida haemulonii Isolate from a Patient with Chronic Leg Ulcers in Israel.</title>
        <authorList>
            <person name="Chow N.A."/>
            <person name="Gade L."/>
            <person name="Batra D."/>
            <person name="Rowe L.A."/>
            <person name="Ben-Ami R."/>
            <person name="Loparev V.N."/>
            <person name="Litvintseva A.P."/>
        </authorList>
    </citation>
    <scope>NUCLEOTIDE SEQUENCE [LARGE SCALE GENOMIC DNA]</scope>
    <source>
        <strain evidence="3 4">B11899</strain>
    </source>
</reference>
<dbReference type="InterPro" id="IPR016024">
    <property type="entry name" value="ARM-type_fold"/>
</dbReference>
<feature type="region of interest" description="Disordered" evidence="2">
    <location>
        <begin position="868"/>
        <end position="962"/>
    </location>
</feature>
<feature type="compositionally biased region" description="Polar residues" evidence="2">
    <location>
        <begin position="522"/>
        <end position="534"/>
    </location>
</feature>
<dbReference type="VEuPathDB" id="FungiDB:CXQ85_002864"/>
<keyword evidence="4" id="KW-1185">Reference proteome</keyword>
<proteinExistence type="predicted"/>
<accession>A0A2V1B038</accession>
<evidence type="ECO:0000313" key="4">
    <source>
        <dbReference type="Proteomes" id="UP000244309"/>
    </source>
</evidence>
<dbReference type="GeneID" id="37008195"/>
<keyword evidence="1" id="KW-0175">Coiled coil</keyword>
<dbReference type="Pfam" id="PF04388">
    <property type="entry name" value="Hamartin"/>
    <property type="match status" value="1"/>
</dbReference>
<feature type="coiled-coil region" evidence="1">
    <location>
        <begin position="633"/>
        <end position="723"/>
    </location>
</feature>
<feature type="compositionally biased region" description="Basic and acidic residues" evidence="2">
    <location>
        <begin position="900"/>
        <end position="910"/>
    </location>
</feature>
<feature type="coiled-coil region" evidence="1">
    <location>
        <begin position="773"/>
        <end position="814"/>
    </location>
</feature>
<dbReference type="GO" id="GO:0032007">
    <property type="term" value="P:negative regulation of TOR signaling"/>
    <property type="evidence" value="ECO:0007669"/>
    <property type="project" value="TreeGrafter"/>
</dbReference>